<evidence type="ECO:0000256" key="4">
    <source>
        <dbReference type="ARBA" id="ARBA00022692"/>
    </source>
</evidence>
<evidence type="ECO:0000256" key="8">
    <source>
        <dbReference type="SAM" id="Phobius"/>
    </source>
</evidence>
<keyword evidence="4 8" id="KW-0812">Transmembrane</keyword>
<keyword evidence="6 8" id="KW-0472">Membrane</keyword>
<protein>
    <submittedName>
        <fullName evidence="9">Iron transporter FTH1</fullName>
    </submittedName>
</protein>
<feature type="transmembrane region" description="Helical" evidence="8">
    <location>
        <begin position="239"/>
        <end position="261"/>
    </location>
</feature>
<accession>A0A367YBR6</accession>
<feature type="transmembrane region" description="Helical" evidence="8">
    <location>
        <begin position="360"/>
        <end position="378"/>
    </location>
</feature>
<organism evidence="9 10">
    <name type="scientific">Candida viswanathii</name>
    <dbReference type="NCBI Taxonomy" id="5486"/>
    <lineage>
        <taxon>Eukaryota</taxon>
        <taxon>Fungi</taxon>
        <taxon>Dikarya</taxon>
        <taxon>Ascomycota</taxon>
        <taxon>Saccharomycotina</taxon>
        <taxon>Pichiomycetes</taxon>
        <taxon>Debaryomycetaceae</taxon>
        <taxon>Candida/Lodderomyces clade</taxon>
        <taxon>Candida</taxon>
    </lineage>
</organism>
<keyword evidence="3" id="KW-0406">Ion transport</keyword>
<dbReference type="GO" id="GO:0015093">
    <property type="term" value="F:ferrous iron transmembrane transporter activity"/>
    <property type="evidence" value="ECO:0007669"/>
    <property type="project" value="TreeGrafter"/>
</dbReference>
<dbReference type="PANTHER" id="PTHR31632:SF7">
    <property type="entry name" value="IRON TRANSPORTER FTH1"/>
    <property type="match status" value="1"/>
</dbReference>
<dbReference type="STRING" id="5486.A0A367YBR6"/>
<keyword evidence="5 8" id="KW-1133">Transmembrane helix</keyword>
<evidence type="ECO:0000256" key="5">
    <source>
        <dbReference type="ARBA" id="ARBA00022989"/>
    </source>
</evidence>
<proteinExistence type="inferred from homology"/>
<sequence>MAGTFEEYFSIQTFLVVLRETLESAIIISVLLSFVHQTFNGGQAKPATSANTTTTTTHNGQTYLSIEGSSSSSSPSTSTEEEIEYEKDESKLCRYLQFQIWLGGLLGLVICLIIGSIILGIFYIIGSDLWTVAEHYWEGTFSILASIIISVMGVKILRVNKMQEKWKLKLGRILQASGYLNNPRNKKSFDNAGKTWANKIEVWSEKYNMFILPFVTTLREGLEAIALIGGIGINENTTAIALVNSAVLAVVVGSLIGIALYRYGNTMSLKVFLISSTCFLYLVAAGLFSKGVWNFELQRFINQCGGMDVSETGHGPGSYDIAISVWHVNCCNGELQDDGVFWMVFTAVLGWTNSATIGSVISYNVYWTVVIAVFWALIHEEKHGFLPVIPISWQLKRIEKRKKLYQPLDAPEVGVLESVRESIDSLNSETPLQRN</sequence>
<dbReference type="EMBL" id="QLNQ01000024">
    <property type="protein sequence ID" value="RCK63313.1"/>
    <property type="molecule type" value="Genomic_DNA"/>
</dbReference>
<dbReference type="Proteomes" id="UP000253472">
    <property type="component" value="Unassembled WGS sequence"/>
</dbReference>
<keyword evidence="3" id="KW-0408">Iron</keyword>
<evidence type="ECO:0000313" key="10">
    <source>
        <dbReference type="Proteomes" id="UP000253472"/>
    </source>
</evidence>
<evidence type="ECO:0000256" key="1">
    <source>
        <dbReference type="ARBA" id="ARBA00004141"/>
    </source>
</evidence>
<keyword evidence="3" id="KW-0813">Transport</keyword>
<name>A0A367YBR6_9ASCO</name>
<dbReference type="OrthoDB" id="4364at2759"/>
<keyword evidence="10" id="KW-1185">Reference proteome</keyword>
<dbReference type="InterPro" id="IPR004923">
    <property type="entry name" value="FTR1/Fip1/EfeU"/>
</dbReference>
<evidence type="ECO:0000256" key="3">
    <source>
        <dbReference type="ARBA" id="ARBA00022496"/>
    </source>
</evidence>
<dbReference type="PANTHER" id="PTHR31632">
    <property type="entry name" value="IRON TRANSPORTER FTH1"/>
    <property type="match status" value="1"/>
</dbReference>
<feature type="compositionally biased region" description="Low complexity" evidence="7">
    <location>
        <begin position="65"/>
        <end position="78"/>
    </location>
</feature>
<gene>
    <name evidence="9" type="primary">FTH1_5</name>
    <name evidence="9" type="ORF">Cantr_09889</name>
</gene>
<comment type="similarity">
    <text evidence="2">Belongs to the oxidase-dependent Fe transporter (OFeT) (TC 9.A.10.1) family.</text>
</comment>
<dbReference type="GO" id="GO:0000329">
    <property type="term" value="C:fungal-type vacuole membrane"/>
    <property type="evidence" value="ECO:0007669"/>
    <property type="project" value="TreeGrafter"/>
</dbReference>
<comment type="caution">
    <text evidence="9">The sequence shown here is derived from an EMBL/GenBank/DDBJ whole genome shotgun (WGS) entry which is preliminary data.</text>
</comment>
<dbReference type="AlphaFoldDB" id="A0A367YBR6"/>
<feature type="region of interest" description="Disordered" evidence="7">
    <location>
        <begin position="61"/>
        <end position="83"/>
    </location>
</feature>
<evidence type="ECO:0000256" key="2">
    <source>
        <dbReference type="ARBA" id="ARBA00008333"/>
    </source>
</evidence>
<reference evidence="9 10" key="1">
    <citation type="submission" date="2018-06" db="EMBL/GenBank/DDBJ databases">
        <title>Whole genome sequencing of Candida tropicalis (genome annotated by CSBL at Korea University).</title>
        <authorList>
            <person name="Ahn J."/>
        </authorList>
    </citation>
    <scope>NUCLEOTIDE SEQUENCE [LARGE SCALE GENOMIC DNA]</scope>
    <source>
        <strain evidence="9 10">ATCC 20962</strain>
    </source>
</reference>
<evidence type="ECO:0000313" key="9">
    <source>
        <dbReference type="EMBL" id="RCK63313.1"/>
    </source>
</evidence>
<keyword evidence="3" id="KW-0410">Iron transport</keyword>
<evidence type="ECO:0000256" key="6">
    <source>
        <dbReference type="ARBA" id="ARBA00023136"/>
    </source>
</evidence>
<dbReference type="Pfam" id="PF03239">
    <property type="entry name" value="FTR1"/>
    <property type="match status" value="1"/>
</dbReference>
<comment type="subcellular location">
    <subcellularLocation>
        <location evidence="1">Membrane</location>
        <topology evidence="1">Multi-pass membrane protein</topology>
    </subcellularLocation>
</comment>
<feature type="transmembrane region" description="Helical" evidence="8">
    <location>
        <begin position="137"/>
        <end position="157"/>
    </location>
</feature>
<feature type="transmembrane region" description="Helical" evidence="8">
    <location>
        <begin position="100"/>
        <end position="125"/>
    </location>
</feature>
<dbReference type="GO" id="GO:0033573">
    <property type="term" value="C:high-affinity iron permease complex"/>
    <property type="evidence" value="ECO:0007669"/>
    <property type="project" value="InterPro"/>
</dbReference>
<evidence type="ECO:0000256" key="7">
    <source>
        <dbReference type="SAM" id="MobiDB-lite"/>
    </source>
</evidence>
<feature type="transmembrane region" description="Helical" evidence="8">
    <location>
        <begin position="268"/>
        <end position="288"/>
    </location>
</feature>